<dbReference type="Pfam" id="PF03602">
    <property type="entry name" value="Cons_hypoth95"/>
    <property type="match status" value="1"/>
</dbReference>
<organism evidence="3 4">
    <name type="scientific">Lactiplantibacillus nangangensis</name>
    <dbReference type="NCBI Taxonomy" id="2559917"/>
    <lineage>
        <taxon>Bacteria</taxon>
        <taxon>Bacillati</taxon>
        <taxon>Bacillota</taxon>
        <taxon>Bacilli</taxon>
        <taxon>Lactobacillales</taxon>
        <taxon>Lactobacillaceae</taxon>
        <taxon>Lactiplantibacillus</taxon>
    </lineage>
</organism>
<dbReference type="GO" id="GO:0052913">
    <property type="term" value="F:16S rRNA (guanine(966)-N(2))-methyltransferase activity"/>
    <property type="evidence" value="ECO:0007669"/>
    <property type="project" value="UniProtKB-EC"/>
</dbReference>
<name>A0ABW1SM56_9LACO</name>
<dbReference type="PANTHER" id="PTHR43542:SF1">
    <property type="entry name" value="METHYLTRANSFERASE"/>
    <property type="match status" value="1"/>
</dbReference>
<comment type="caution">
    <text evidence="3">The sequence shown here is derived from an EMBL/GenBank/DDBJ whole genome shotgun (WGS) entry which is preliminary data.</text>
</comment>
<dbReference type="InterPro" id="IPR004398">
    <property type="entry name" value="RNA_MeTrfase_RsmD"/>
</dbReference>
<keyword evidence="2 3" id="KW-0808">Transferase</keyword>
<dbReference type="Gene3D" id="3.40.50.150">
    <property type="entry name" value="Vaccinia Virus protein VP39"/>
    <property type="match status" value="1"/>
</dbReference>
<protein>
    <submittedName>
        <fullName evidence="3">16S rRNA (Guanine(966)-N(2))-methyltransferase RsmD</fullName>
        <ecNumber evidence="3">2.1.1.171</ecNumber>
    </submittedName>
</protein>
<evidence type="ECO:0000256" key="2">
    <source>
        <dbReference type="ARBA" id="ARBA00022679"/>
    </source>
</evidence>
<dbReference type="PROSITE" id="PS00092">
    <property type="entry name" value="N6_MTASE"/>
    <property type="match status" value="1"/>
</dbReference>
<dbReference type="Proteomes" id="UP001596171">
    <property type="component" value="Unassembled WGS sequence"/>
</dbReference>
<dbReference type="InterPro" id="IPR029063">
    <property type="entry name" value="SAM-dependent_MTases_sf"/>
</dbReference>
<dbReference type="SUPFAM" id="SSF53335">
    <property type="entry name" value="S-adenosyl-L-methionine-dependent methyltransferases"/>
    <property type="match status" value="1"/>
</dbReference>
<keyword evidence="4" id="KW-1185">Reference proteome</keyword>
<gene>
    <name evidence="3" type="primary">rsmD</name>
    <name evidence="3" type="ORF">ACFP1L_10940</name>
</gene>
<keyword evidence="1 3" id="KW-0489">Methyltransferase</keyword>
<dbReference type="NCBIfam" id="TIGR00095">
    <property type="entry name" value="16S rRNA (guanine(966)-N(2))-methyltransferase RsmD"/>
    <property type="match status" value="1"/>
</dbReference>
<sequence>MRIVAGVFGGRRLKAVPGMQTRPTTDKIKEALFNIIGPYFDGGRALDMFAGSGGLSIEAVSRGVDQAVLIDRQYQAIKTIKDNVAVTKAPERFEIIKGDAKRVLEQLAFKNERFDWVFLDPPYAKQQIVKDMLKCQSLGLLNPGCHVICETDGNAEMPDEITGFKLIRRQNYGITYLTIYQKIAVEDDAL</sequence>
<dbReference type="EMBL" id="JBHSSE010000022">
    <property type="protein sequence ID" value="MFC6202387.1"/>
    <property type="molecule type" value="Genomic_DNA"/>
</dbReference>
<dbReference type="PIRSF" id="PIRSF004553">
    <property type="entry name" value="CHP00095"/>
    <property type="match status" value="1"/>
</dbReference>
<evidence type="ECO:0000256" key="1">
    <source>
        <dbReference type="ARBA" id="ARBA00022603"/>
    </source>
</evidence>
<reference evidence="4" key="1">
    <citation type="journal article" date="2019" name="Int. J. Syst. Evol. Microbiol.">
        <title>The Global Catalogue of Microorganisms (GCM) 10K type strain sequencing project: providing services to taxonomists for standard genome sequencing and annotation.</title>
        <authorList>
            <consortium name="The Broad Institute Genomics Platform"/>
            <consortium name="The Broad Institute Genome Sequencing Center for Infectious Disease"/>
            <person name="Wu L."/>
            <person name="Ma J."/>
        </authorList>
    </citation>
    <scope>NUCLEOTIDE SEQUENCE [LARGE SCALE GENOMIC DNA]</scope>
    <source>
        <strain evidence="4">CCM 8930</strain>
    </source>
</reference>
<dbReference type="RefSeq" id="WP_137616339.1">
    <property type="nucleotide sequence ID" value="NZ_BJDI01000008.1"/>
</dbReference>
<evidence type="ECO:0000313" key="4">
    <source>
        <dbReference type="Proteomes" id="UP001596171"/>
    </source>
</evidence>
<dbReference type="EC" id="2.1.1.171" evidence="3"/>
<evidence type="ECO:0000313" key="3">
    <source>
        <dbReference type="EMBL" id="MFC6202387.1"/>
    </source>
</evidence>
<proteinExistence type="predicted"/>
<dbReference type="PANTHER" id="PTHR43542">
    <property type="entry name" value="METHYLTRANSFERASE"/>
    <property type="match status" value="1"/>
</dbReference>
<dbReference type="InterPro" id="IPR002052">
    <property type="entry name" value="DNA_methylase_N6_adenine_CS"/>
</dbReference>
<accession>A0ABW1SM56</accession>
<dbReference type="CDD" id="cd02440">
    <property type="entry name" value="AdoMet_MTases"/>
    <property type="match status" value="1"/>
</dbReference>